<reference evidence="1" key="5">
    <citation type="submission" date="2025-09" db="UniProtKB">
        <authorList>
            <consortium name="Ensembl"/>
        </authorList>
    </citation>
    <scope>IDENTIFICATION</scope>
</reference>
<dbReference type="ChiTaRS" id="NPIPB5">
    <property type="organism name" value="human"/>
</dbReference>
<sequence>MVKLSIVLTPQ</sequence>
<dbReference type="Ensembl" id="ENST00000356156.7">
    <property type="protein sequence ID" value="ENSP00000440137.1"/>
    <property type="gene ID" value="ENSG00000243716.13"/>
</dbReference>
<evidence type="ECO:0000313" key="1">
    <source>
        <dbReference type="Ensembl" id="ENSP00000440137.1"/>
    </source>
</evidence>
<dbReference type="Bgee" id="ENSG00000243716">
    <property type="expression patterns" value="Expressed in right uterine tube and 174 other cell types or tissues"/>
</dbReference>
<protein>
    <submittedName>
        <fullName evidence="1">Nuclear pore complex interacting protein family member B5</fullName>
    </submittedName>
</protein>
<name>F5GXZ6_HUMAN</name>
<reference evidence="1 2" key="1">
    <citation type="journal article" date="2001" name="Nature">
        <title>Initial sequencing and analysis of the human genome.</title>
        <authorList>
            <consortium name="International Human Genome Sequencing Consortium"/>
            <person name="Lander E.S."/>
            <person name="Linton L.M."/>
            <person name="Birren B."/>
            <person name="Nusbaum C."/>
            <person name="Zody M.C."/>
            <person name="Baldwin J."/>
            <person name="Devon K."/>
            <person name="Dewar K."/>
            <person name="Doyle M."/>
            <person name="FitzHugh W."/>
            <person name="Funke R."/>
            <person name="Gage D."/>
            <person name="Harris K."/>
            <person name="Heaford A."/>
            <person name="Howland J."/>
            <person name="Kann L."/>
            <person name="Lehoczky J."/>
            <person name="LeVine R."/>
            <person name="McEwan P."/>
            <person name="McKernan K."/>
            <person name="Meldrim J."/>
            <person name="Mesirov J.P."/>
            <person name="Miranda C."/>
            <person name="Morris W."/>
            <person name="Naylor J."/>
            <person name="Raymond C."/>
            <person name="Rosetti M."/>
            <person name="Santos R."/>
            <person name="Sheridan A."/>
            <person name="Sougnez C."/>
            <person name="Stange-Thomann N."/>
            <person name="Stojanovic N."/>
            <person name="Subramanian A."/>
            <person name="Wyman D."/>
            <person name="Rogers J."/>
            <person name="Sulston J."/>
            <person name="Ainscough R."/>
            <person name="Beck S."/>
            <person name="Bentley D."/>
            <person name="Burton J."/>
            <person name="Clee C."/>
            <person name="Carter N."/>
            <person name="Coulson A."/>
            <person name="Deadman R."/>
            <person name="Deloukas P."/>
            <person name="Dunham A."/>
            <person name="Dunham I."/>
            <person name="Durbin R."/>
            <person name="French L."/>
            <person name="Grafham D."/>
            <person name="Gregory S."/>
            <person name="Hubbard T."/>
            <person name="Humphray S."/>
            <person name="Hunt A."/>
            <person name="Jones M."/>
            <person name="Lloyd C."/>
            <person name="McMurray A."/>
            <person name="Matthews L."/>
            <person name="Mercer S."/>
            <person name="Milne S."/>
            <person name="Mullikin J.C."/>
            <person name="Mungall A."/>
            <person name="Plumb R."/>
            <person name="Ross M."/>
            <person name="Shownkeen R."/>
            <person name="Sims S."/>
            <person name="Waterston R.H."/>
            <person name="Wilson R.K."/>
            <person name="Hillier L.W."/>
            <person name="McPherson J.D."/>
            <person name="Marra M.A."/>
            <person name="Mardis E.R."/>
            <person name="Fulton L.A."/>
            <person name="Chinwalla A.T."/>
            <person name="Pepin K.H."/>
            <person name="Gish W.R."/>
            <person name="Chissoe S.L."/>
            <person name="Wendl M.C."/>
            <person name="Delehaunty K.D."/>
            <person name="Miner T.L."/>
            <person name="Delehaunty A."/>
            <person name="Kramer J.B."/>
            <person name="Cook L.L."/>
            <person name="Fulton R.S."/>
            <person name="Johnson D.L."/>
            <person name="Minx P.J."/>
            <person name="Clifton S.W."/>
            <person name="Hawkins T."/>
            <person name="Branscomb E."/>
            <person name="Predki P."/>
            <person name="Richardson P."/>
            <person name="Wenning S."/>
            <person name="Slezak T."/>
            <person name="Doggett N."/>
            <person name="Cheng J.F."/>
            <person name="Olsen A."/>
            <person name="Lucas S."/>
            <person name="Elkin C."/>
            <person name="Uberbacher E."/>
            <person name="Frazier M."/>
            <person name="Gibbs R.A."/>
            <person name="Muzny D.M."/>
            <person name="Scherer S.E."/>
            <person name="Bouck J.B."/>
            <person name="Sodergren E.J."/>
            <person name="Worley K.C."/>
            <person name="Rives C.M."/>
            <person name="Gorrell J.H."/>
            <person name="Metzker M.L."/>
            <person name="Naylor S.L."/>
            <person name="Kucherlapati R.S."/>
            <person name="Nelson D.L."/>
            <person name="Weinstock G.M."/>
            <person name="Sakaki Y."/>
            <person name="Fujiyama A."/>
            <person name="Hattori M."/>
            <person name="Yada T."/>
            <person name="Toyoda A."/>
            <person name="Itoh T."/>
            <person name="Kawagoe C."/>
            <person name="Watanabe H."/>
            <person name="Totoki Y."/>
            <person name="Taylor T."/>
            <person name="Weissenbach J."/>
            <person name="Heilig R."/>
            <person name="Saurin W."/>
            <person name="Artiguenave F."/>
            <person name="Brottier P."/>
            <person name="Bruls T."/>
            <person name="Pelletier E."/>
            <person name="Robert C."/>
            <person name="Wincker P."/>
            <person name="Smith D.R."/>
            <person name="Doucette-Stamm L."/>
            <person name="Rubenfield M."/>
            <person name="Weinstock K."/>
            <person name="Lee H.M."/>
            <person name="Dubois J."/>
            <person name="Rosenthal A."/>
            <person name="Platzer M."/>
            <person name="Nyakatura G."/>
            <person name="Taudien S."/>
            <person name="Rump A."/>
            <person name="Yang H."/>
            <person name="Yu J."/>
            <person name="Wang J."/>
            <person name="Huang G."/>
            <person name="Gu J."/>
            <person name="Hood L."/>
            <person name="Rowen L."/>
            <person name="Madan A."/>
            <person name="Qin S."/>
            <person name="Davis R.W."/>
            <person name="Federspiel N.A."/>
            <person name="Abola A.P."/>
            <person name="Proctor M.J."/>
            <person name="Myers R.M."/>
            <person name="Schmutz J."/>
            <person name="Dickson M."/>
            <person name="Grimwood J."/>
            <person name="Cox D.R."/>
            <person name="Olson M.V."/>
            <person name="Kaul R."/>
            <person name="Raymond C."/>
            <person name="Shimizu N."/>
            <person name="Kawasaki K."/>
            <person name="Minoshima S."/>
            <person name="Evans G.A."/>
            <person name="Athanasiou M."/>
            <person name="Schultz R."/>
            <person name="Roe B.A."/>
            <person name="Chen F."/>
            <person name="Pan H."/>
            <person name="Ramser J."/>
            <person name="Lehrach H."/>
            <person name="Reinhardt R."/>
            <person name="McCombie W.R."/>
            <person name="de la Bastide M."/>
            <person name="Dedhia N."/>
            <person name="Blocker H."/>
            <person name="Hornischer K."/>
            <person name="Nordsiek G."/>
            <person name="Agarwala R."/>
            <person name="Aravind L."/>
            <person name="Bailey J.A."/>
            <person name="Bateman A."/>
            <person name="Batzoglou S."/>
            <person name="Birney E."/>
            <person name="Bork P."/>
            <person name="Brown D.G."/>
            <person name="Burge C.B."/>
            <person name="Cerutti L."/>
            <person name="Chen H.C."/>
            <person name="Church D."/>
            <person name="Clamp M."/>
            <person name="Copley R.R."/>
            <person name="Doerks T."/>
            <person name="Eddy S.R."/>
            <person name="Eichler E.E."/>
            <person name="Furey T.S."/>
            <person name="Galagan J."/>
            <person name="Gilbert J.G."/>
            <person name="Harmon C."/>
            <person name="Hayashizaki Y."/>
            <person name="Haussler D."/>
            <person name="Hermjakob H."/>
            <person name="Hokamp K."/>
            <person name="Jang W."/>
            <person name="Johnson L.S."/>
            <person name="Jones T.A."/>
            <person name="Kasif S."/>
            <person name="Kaspryzk A."/>
            <person name="Kennedy S."/>
            <person name="Kent W.J."/>
            <person name="Kitts P."/>
            <person name="Koonin E.V."/>
            <person name="Korf I."/>
            <person name="Kulp D."/>
            <person name="Lancet D."/>
            <person name="Lowe T.M."/>
            <person name="McLysaght A."/>
            <person name="Mikkelsen T."/>
            <person name="Moran J.V."/>
            <person name="Mulder N."/>
            <person name="Pollara V.J."/>
            <person name="Ponting C.P."/>
            <person name="Schuler G."/>
            <person name="Schultz J."/>
            <person name="Slater G."/>
            <person name="Smit A.F."/>
            <person name="Stupka E."/>
            <person name="Szustakowski J."/>
            <person name="Thierry-Mieg D."/>
            <person name="Thierry-Mieg J."/>
            <person name="Wagner L."/>
            <person name="Wallis J."/>
            <person name="Wheeler R."/>
            <person name="Williams A."/>
            <person name="Wolf Y.I."/>
            <person name="Wolfe K.H."/>
            <person name="Yang S.P."/>
            <person name="Yeh R.F."/>
            <person name="Collins F."/>
            <person name="Guyer M.S."/>
            <person name="Peterson J."/>
            <person name="Felsenfeld A."/>
            <person name="Wetterstrand K.A."/>
            <person name="Patrinos A."/>
            <person name="Morgan M.J."/>
            <person name="de Jong P."/>
            <person name="Catanese J.J."/>
            <person name="Osoegawa K."/>
            <person name="Shizuya H."/>
            <person name="Choi S."/>
            <person name="Chen Y.J."/>
        </authorList>
    </citation>
    <scope>NUCLEOTIDE SEQUENCE [LARGE SCALE GENOMIC DNA]</scope>
</reference>
<proteinExistence type="predicted"/>
<accession>F5GXZ6</accession>
<dbReference type="GeneTree" id="ENSGT00540000072033"/>
<organism evidence="1 2">
    <name type="scientific">Homo sapiens</name>
    <name type="common">Human</name>
    <dbReference type="NCBI Taxonomy" id="9606"/>
    <lineage>
        <taxon>Eukaryota</taxon>
        <taxon>Metazoa</taxon>
        <taxon>Chordata</taxon>
        <taxon>Craniata</taxon>
        <taxon>Vertebrata</taxon>
        <taxon>Euteleostomi</taxon>
        <taxon>Mammalia</taxon>
        <taxon>Eutheria</taxon>
        <taxon>Euarchontoglires</taxon>
        <taxon>Primates</taxon>
        <taxon>Haplorrhini</taxon>
        <taxon>Catarrhini</taxon>
        <taxon>Hominidae</taxon>
        <taxon>Homo</taxon>
    </lineage>
</organism>
<gene>
    <name evidence="1" type="primary">NPIPB5</name>
</gene>
<feature type="non-terminal residue" evidence="1">
    <location>
        <position position="11"/>
    </location>
</feature>
<dbReference type="OpenTargets" id="ENSG00000243716"/>
<dbReference type="OrthoDB" id="9470913at2759"/>
<dbReference type="ExpressionAtlas" id="F5GXZ6">
    <property type="expression patterns" value="baseline and differential"/>
</dbReference>
<keyword evidence="2" id="KW-1185">Reference proteome</keyword>
<reference evidence="1 2" key="3">
    <citation type="journal article" date="2004" name="Nature">
        <title>The sequence and analysis of duplication-rich human chromosome 16.</title>
        <authorList>
            <person name="Martin J."/>
            <person name="Han C."/>
            <person name="Gordon L.A."/>
            <person name="Terry A."/>
            <person name="Prabhakar S."/>
            <person name="She X."/>
            <person name="Xie G."/>
            <person name="Hellsten U."/>
            <person name="Chan Y.M."/>
            <person name="Altherr M."/>
            <person name="Couronne O."/>
            <person name="Aerts A."/>
            <person name="Bajorek E."/>
            <person name="Black S."/>
            <person name="Blumer H."/>
            <person name="Branscomb E."/>
            <person name="Brown N.C."/>
            <person name="Bruno W.J."/>
            <person name="Buckingham J.M."/>
            <person name="Callen D.F."/>
            <person name="Campbell C.S."/>
            <person name="Campbell M.L."/>
            <person name="Campbell E.W."/>
            <person name="Caoile C."/>
            <person name="Challacombe J.F."/>
            <person name="Chasteen L.A."/>
            <person name="Chertkov O."/>
            <person name="Chi H.C."/>
            <person name="Christensen M."/>
            <person name="Clark L.M."/>
            <person name="Cohn J.D."/>
            <person name="Denys M."/>
            <person name="Detter J.C."/>
            <person name="Dickson M."/>
            <person name="Dimitrijevic-Bussod M."/>
            <person name="Escobar J."/>
            <person name="Fawcett J.J."/>
            <person name="Flowers D."/>
            <person name="Fotopulos D."/>
            <person name="Glavina T."/>
            <person name="Gomez M."/>
            <person name="Gonzales E."/>
            <person name="Goodstein D."/>
            <person name="Goodwin L.A."/>
            <person name="Grady D.L."/>
            <person name="Grigoriev I."/>
            <person name="Groza M."/>
            <person name="Hammon N."/>
            <person name="Hawkins T."/>
            <person name="Haydu L."/>
            <person name="Hildebrand C.E."/>
            <person name="Huang W."/>
            <person name="Israni S."/>
            <person name="Jett J."/>
            <person name="Jewett P.B."/>
            <person name="Kadner K."/>
            <person name="Kimball H."/>
            <person name="Kobayashi A."/>
            <person name="Krawczyk M.C."/>
            <person name="Leyba T."/>
            <person name="Longmire J.L."/>
            <person name="Lopez F."/>
            <person name="Lou Y."/>
            <person name="Lowry S."/>
            <person name="Ludeman T."/>
            <person name="Manohar C.F."/>
            <person name="Mark G.A."/>
            <person name="McMurray K.L."/>
            <person name="Meincke L.J."/>
            <person name="Morgan J."/>
            <person name="Moyzis R.K."/>
            <person name="Mundt M.O."/>
            <person name="Munk A.C."/>
            <person name="Nandkeshwar R.D."/>
            <person name="Pitluck S."/>
            <person name="Pollard M."/>
            <person name="Predki P."/>
            <person name="Parson-Quintana B."/>
            <person name="Ramirez L."/>
            <person name="Rash S."/>
            <person name="Retterer J."/>
            <person name="Ricke D.O."/>
            <person name="Robinson D.L."/>
            <person name="Rodriguez A."/>
            <person name="Salamov A."/>
            <person name="Saunders E.H."/>
            <person name="Scott D."/>
            <person name="Shough T."/>
            <person name="Stallings R.L."/>
            <person name="Stalvey M."/>
            <person name="Sutherland R.D."/>
            <person name="Tapia R."/>
            <person name="Tesmer J.G."/>
            <person name="Thayer N."/>
            <person name="Thompson L.S."/>
            <person name="Tice H."/>
            <person name="Torney D.C."/>
            <person name="Tran-Gyamfi M."/>
            <person name="Tsai M."/>
            <person name="Ulanovsky L.E."/>
            <person name="Ustaszewska A."/>
            <person name="Vo N."/>
            <person name="White P.S."/>
            <person name="Williams A.L."/>
            <person name="Wills P.L."/>
            <person name="Wu J.R."/>
            <person name="Wu K."/>
            <person name="Yang J."/>
            <person name="Dejong P."/>
            <person name="Bruce D."/>
            <person name="Doggett N.A."/>
            <person name="Deaven L."/>
            <person name="Schmutz J."/>
            <person name="Grimwood J."/>
            <person name="Richardson P."/>
            <person name="Rokhsar D.S."/>
            <person name="Eichler E.E."/>
            <person name="Gilna P."/>
            <person name="Lucas S.M."/>
            <person name="Myers R.M."/>
            <person name="Rubin E.M."/>
            <person name="Pennacchio L.A."/>
        </authorList>
    </citation>
    <scope>NUCLEOTIDE SEQUENCE [LARGE SCALE GENOMIC DNA]</scope>
</reference>
<reference evidence="1 2" key="2">
    <citation type="journal article" date="2004" name="Nature">
        <title>Finishing the euchromatic sequence of the human genome.</title>
        <authorList>
            <consortium name="International Human Genome Sequencing Consortium"/>
        </authorList>
    </citation>
    <scope>NUCLEOTIDE SEQUENCE [LARGE SCALE GENOMIC DNA]</scope>
</reference>
<dbReference type="UCSC" id="uc059rzo.1">
    <property type="organism name" value="human"/>
</dbReference>
<dbReference type="VEuPathDB" id="HostDB:ENSG00000243716"/>
<dbReference type="EMBL" id="AC106788">
    <property type="status" value="NOT_ANNOTATED_CDS"/>
    <property type="molecule type" value="Genomic_DNA"/>
</dbReference>
<reference evidence="1" key="4">
    <citation type="submission" date="2025-08" db="UniProtKB">
        <authorList>
            <consortium name="Ensembl"/>
        </authorList>
    </citation>
    <scope>IDENTIFICATION</scope>
</reference>
<dbReference type="OMA" id="LCPHHVI"/>
<evidence type="ECO:0000313" key="2">
    <source>
        <dbReference type="Proteomes" id="UP000005640"/>
    </source>
</evidence>
<dbReference type="HGNC" id="HGNC:37233">
    <property type="gene designation" value="NPIPB5"/>
</dbReference>
<dbReference type="Proteomes" id="UP000005640">
    <property type="component" value="Chromosome 16"/>
</dbReference>